<dbReference type="InterPro" id="IPR036188">
    <property type="entry name" value="FAD/NAD-bd_sf"/>
</dbReference>
<gene>
    <name evidence="2" type="ORF">A6X21_20485</name>
</gene>
<proteinExistence type="predicted"/>
<accession>A0A1C3EHZ8</accession>
<dbReference type="Pfam" id="PF13738">
    <property type="entry name" value="Pyr_redox_3"/>
    <property type="match status" value="1"/>
</dbReference>
<keyword evidence="3" id="KW-1185">Reference proteome</keyword>
<dbReference type="GO" id="GO:0050660">
    <property type="term" value="F:flavin adenine dinucleotide binding"/>
    <property type="evidence" value="ECO:0007669"/>
    <property type="project" value="TreeGrafter"/>
</dbReference>
<dbReference type="AlphaFoldDB" id="A0A1C3EHZ8"/>
<dbReference type="Proteomes" id="UP000094828">
    <property type="component" value="Unassembled WGS sequence"/>
</dbReference>
<dbReference type="PANTHER" id="PTHR43539:SF89">
    <property type="entry name" value="NAD(P)-BINDING DOMAIN-CONTAINING PROTEIN"/>
    <property type="match status" value="1"/>
</dbReference>
<evidence type="ECO:0000313" key="2">
    <source>
        <dbReference type="EMBL" id="ODA32866.1"/>
    </source>
</evidence>
<dbReference type="STRING" id="1841610.A6X21_20485"/>
<organism evidence="2 3">
    <name type="scientific">Planctopirus hydrillae</name>
    <dbReference type="NCBI Taxonomy" id="1841610"/>
    <lineage>
        <taxon>Bacteria</taxon>
        <taxon>Pseudomonadati</taxon>
        <taxon>Planctomycetota</taxon>
        <taxon>Planctomycetia</taxon>
        <taxon>Planctomycetales</taxon>
        <taxon>Planctomycetaceae</taxon>
        <taxon>Planctopirus</taxon>
    </lineage>
</organism>
<name>A0A1C3EHZ8_9PLAN</name>
<keyword evidence="1" id="KW-0560">Oxidoreductase</keyword>
<dbReference type="InterPro" id="IPR050982">
    <property type="entry name" value="Auxin_biosynth/cation_transpt"/>
</dbReference>
<dbReference type="OrthoDB" id="178899at2"/>
<comment type="caution">
    <text evidence="2">The sequence shown here is derived from an EMBL/GenBank/DDBJ whole genome shotgun (WGS) entry which is preliminary data.</text>
</comment>
<dbReference type="PROSITE" id="PS51257">
    <property type="entry name" value="PROKAR_LIPOPROTEIN"/>
    <property type="match status" value="1"/>
</dbReference>
<dbReference type="RefSeq" id="WP_068847489.1">
    <property type="nucleotide sequence ID" value="NZ_LYDR01000063.1"/>
</dbReference>
<dbReference type="PRINTS" id="PR00411">
    <property type="entry name" value="PNDRDTASEI"/>
</dbReference>
<evidence type="ECO:0000313" key="3">
    <source>
        <dbReference type="Proteomes" id="UP000094828"/>
    </source>
</evidence>
<evidence type="ECO:0000256" key="1">
    <source>
        <dbReference type="ARBA" id="ARBA00023002"/>
    </source>
</evidence>
<dbReference type="SUPFAM" id="SSF51905">
    <property type="entry name" value="FAD/NAD(P)-binding domain"/>
    <property type="match status" value="2"/>
</dbReference>
<dbReference type="EMBL" id="LYDR01000063">
    <property type="protein sequence ID" value="ODA32866.1"/>
    <property type="molecule type" value="Genomic_DNA"/>
</dbReference>
<protein>
    <submittedName>
        <fullName evidence="2">Monooxygenase</fullName>
    </submittedName>
</protein>
<keyword evidence="2" id="KW-0503">Monooxygenase</keyword>
<sequence>MIRQAHEFDVVVVGAGPAGIGIGCVLKGLGLQNFVVFDKHEVGASFQRWPREMRLITPSFPSNAYGFPDLNAITADTSPGYTLETEHPTGRQYARYLRRVVKEFNVPVQTGVDVTEIRSITDGFEITTLAGTRTAKYVIWAAGEFQYPKINPFPGAEYCQHTATVPSWRDVAGDEFLIIGGYESGIDAATALCRLGKTVTVLDRRSISSTVTSDPSVALSPFTQARLRQADRTGRLSVLENFKVIQVQRDGEEFLVIGRQRQKKQTVLRTKTPPLLATGFDGSLSLVESHFARDEAGVLQLSPDDESTITPGLFLCGPMVRHGAIIMCFIYKYRQRFAVVANAIGQRMGLDLSPLEVYRKKQMFLDDLSCCLDECAC</sequence>
<reference evidence="2 3" key="1">
    <citation type="submission" date="2016-05" db="EMBL/GenBank/DDBJ databases">
        <title>Genomic and physiological characterization of Planctopirus sp. isolated from fresh water lake.</title>
        <authorList>
            <person name="Subhash Y."/>
            <person name="Ramana C."/>
        </authorList>
    </citation>
    <scope>NUCLEOTIDE SEQUENCE [LARGE SCALE GENOMIC DNA]</scope>
    <source>
        <strain evidence="2 3">JC280</strain>
    </source>
</reference>
<dbReference type="PANTHER" id="PTHR43539">
    <property type="entry name" value="FLAVIN-BINDING MONOOXYGENASE-LIKE PROTEIN (AFU_ORTHOLOGUE AFUA_4G09220)"/>
    <property type="match status" value="1"/>
</dbReference>
<dbReference type="Gene3D" id="3.50.50.60">
    <property type="entry name" value="FAD/NAD(P)-binding domain"/>
    <property type="match status" value="2"/>
</dbReference>
<dbReference type="GO" id="GO:0004497">
    <property type="term" value="F:monooxygenase activity"/>
    <property type="evidence" value="ECO:0007669"/>
    <property type="project" value="UniProtKB-KW"/>
</dbReference>